<gene>
    <name evidence="3" type="ordered locus">PCC8801_1533</name>
</gene>
<dbReference type="KEGG" id="cyp:PCC8801_1533"/>
<keyword evidence="4" id="KW-1185">Reference proteome</keyword>
<dbReference type="AlphaFoldDB" id="B7JUP3"/>
<dbReference type="EMBL" id="CP001287">
    <property type="protein sequence ID" value="ACK65587.1"/>
    <property type="molecule type" value="Genomic_DNA"/>
</dbReference>
<dbReference type="RefSeq" id="WP_012594860.1">
    <property type="nucleotide sequence ID" value="NC_011726.1"/>
</dbReference>
<evidence type="ECO:0000313" key="3">
    <source>
        <dbReference type="EMBL" id="ACK65587.1"/>
    </source>
</evidence>
<dbReference type="HOGENOM" id="CLU_043668_0_0_3"/>
<evidence type="ECO:0000259" key="2">
    <source>
        <dbReference type="Pfam" id="PF02481"/>
    </source>
</evidence>
<dbReference type="InterPro" id="IPR003488">
    <property type="entry name" value="DprA"/>
</dbReference>
<accession>B7JUP3</accession>
<dbReference type="GO" id="GO:0009294">
    <property type="term" value="P:DNA-mediated transformation"/>
    <property type="evidence" value="ECO:0007669"/>
    <property type="project" value="InterPro"/>
</dbReference>
<dbReference type="InterPro" id="IPR057666">
    <property type="entry name" value="DrpA_SLOG"/>
</dbReference>
<name>B7JUP3_RIPO1</name>
<dbReference type="PANTHER" id="PTHR43022">
    <property type="entry name" value="PROTEIN SMF"/>
    <property type="match status" value="1"/>
</dbReference>
<sequence length="426" mass="46975">MLSPDTQAILLLCASFGQNRQTEPFPLTLGEYNTLAGWLRAENMFPQDLLNPNFISRLSQLTIGKLDSKRLVALLQRGGLLALTVEKWLNQGLWIISRGDADYPLRLKQQLKYLAPPILYGIGNKDLLSKGGLAVVGSRNVDQEGLDYTYHVVEACAEQNIQVISGGAKGVDQASMLGTLKVGGTVIGVLANNLLKASVDGKYRTSIKEGKLTLISAVDPNASFHVGNAMRRNKYIYALANYGLVISADYNTGGTWAGATEALNTIKDVPILVRIQGTISEGNQHLLKQGAKPFPETPWNRPIKELIETTVSEYKSIEFRQNNTQLNLFSQDNHSVVSDNKDELTPQDPDISSRDDALKSASERLYYAVLPIILQELNQPQDPKSLATNLDVQVGQLSKWLKKAVTDKKVIKQTKNNQVIYKSNKV</sequence>
<protein>
    <recommendedName>
        <fullName evidence="2">Smf/DprA SLOG domain-containing protein</fullName>
    </recommendedName>
</protein>
<dbReference type="STRING" id="41431.PCC8801_1533"/>
<dbReference type="GO" id="GO:0006418">
    <property type="term" value="P:tRNA aminoacylation for protein translation"/>
    <property type="evidence" value="ECO:0007669"/>
    <property type="project" value="InterPro"/>
</dbReference>
<dbReference type="GO" id="GO:0004812">
    <property type="term" value="F:aminoacyl-tRNA ligase activity"/>
    <property type="evidence" value="ECO:0007669"/>
    <property type="project" value="InterPro"/>
</dbReference>
<comment type="similarity">
    <text evidence="1">Belongs to the DprA/Smf family.</text>
</comment>
<feature type="domain" description="Smf/DprA SLOG" evidence="2">
    <location>
        <begin position="95"/>
        <end position="294"/>
    </location>
</feature>
<evidence type="ECO:0000256" key="1">
    <source>
        <dbReference type="ARBA" id="ARBA00006525"/>
    </source>
</evidence>
<dbReference type="Gene3D" id="3.40.50.450">
    <property type="match status" value="1"/>
</dbReference>
<dbReference type="Pfam" id="PF02481">
    <property type="entry name" value="DNA_processg_A"/>
    <property type="match status" value="1"/>
</dbReference>
<proteinExistence type="inferred from homology"/>
<dbReference type="SUPFAM" id="SSF102405">
    <property type="entry name" value="MCP/YpsA-like"/>
    <property type="match status" value="1"/>
</dbReference>
<dbReference type="InterPro" id="IPR001412">
    <property type="entry name" value="aa-tRNA-synth_I_CS"/>
</dbReference>
<evidence type="ECO:0000313" key="4">
    <source>
        <dbReference type="Proteomes" id="UP000008204"/>
    </source>
</evidence>
<dbReference type="Proteomes" id="UP000008204">
    <property type="component" value="Chromosome"/>
</dbReference>
<organism evidence="3 4">
    <name type="scientific">Rippkaea orientalis (strain PCC 8801 / RF-1)</name>
    <name type="common">Cyanothece sp. (strain PCC 8801)</name>
    <dbReference type="NCBI Taxonomy" id="41431"/>
    <lineage>
        <taxon>Bacteria</taxon>
        <taxon>Bacillati</taxon>
        <taxon>Cyanobacteriota</taxon>
        <taxon>Cyanophyceae</taxon>
        <taxon>Oscillatoriophycideae</taxon>
        <taxon>Chroococcales</taxon>
        <taxon>Aphanothecaceae</taxon>
        <taxon>Rippkaea</taxon>
        <taxon>Rippkaea orientalis</taxon>
    </lineage>
</organism>
<dbReference type="PROSITE" id="PS00178">
    <property type="entry name" value="AA_TRNA_LIGASE_I"/>
    <property type="match status" value="1"/>
</dbReference>
<dbReference type="eggNOG" id="COG0758">
    <property type="taxonomic scope" value="Bacteria"/>
</dbReference>
<reference evidence="4" key="1">
    <citation type="journal article" date="2011" name="MBio">
        <title>Novel metabolic attributes of the genus Cyanothece, comprising a group of unicellular nitrogen-fixing Cyanobacteria.</title>
        <authorList>
            <person name="Bandyopadhyay A."/>
            <person name="Elvitigala T."/>
            <person name="Welsh E."/>
            <person name="Stockel J."/>
            <person name="Liberton M."/>
            <person name="Min H."/>
            <person name="Sherman L.A."/>
            <person name="Pakrasi H.B."/>
        </authorList>
    </citation>
    <scope>NUCLEOTIDE SEQUENCE [LARGE SCALE GENOMIC DNA]</scope>
    <source>
        <strain evidence="4">PCC 8801</strain>
    </source>
</reference>
<dbReference type="PANTHER" id="PTHR43022:SF1">
    <property type="entry name" value="PROTEIN SMF"/>
    <property type="match status" value="1"/>
</dbReference>
<dbReference type="GO" id="GO:0005524">
    <property type="term" value="F:ATP binding"/>
    <property type="evidence" value="ECO:0007669"/>
    <property type="project" value="InterPro"/>
</dbReference>